<evidence type="ECO:0000256" key="2">
    <source>
        <dbReference type="ARBA" id="ARBA00022801"/>
    </source>
</evidence>
<dbReference type="GO" id="GO:0005737">
    <property type="term" value="C:cytoplasm"/>
    <property type="evidence" value="ECO:0007669"/>
    <property type="project" value="TreeGrafter"/>
</dbReference>
<keyword evidence="10" id="KW-1185">Reference proteome</keyword>
<evidence type="ECO:0000256" key="5">
    <source>
        <dbReference type="ARBA" id="ARBA00044535"/>
    </source>
</evidence>
<dbReference type="InterPro" id="IPR036388">
    <property type="entry name" value="WH-like_DNA-bd_sf"/>
</dbReference>
<dbReference type="OrthoDB" id="5298715at2"/>
<feature type="domain" description="Helicase C-terminal" evidence="8">
    <location>
        <begin position="220"/>
        <end position="370"/>
    </location>
</feature>
<dbReference type="InterPro" id="IPR001650">
    <property type="entry name" value="Helicase_C-like"/>
</dbReference>
<dbReference type="KEGG" id="bex:A11Q_806"/>
<dbReference type="AlphaFoldDB" id="M4VPH7"/>
<dbReference type="Pfam" id="PF00271">
    <property type="entry name" value="Helicase_C"/>
    <property type="match status" value="1"/>
</dbReference>
<dbReference type="InterPro" id="IPR011545">
    <property type="entry name" value="DEAD/DEAH_box_helicase_dom"/>
</dbReference>
<dbReference type="CDD" id="cd17920">
    <property type="entry name" value="DEXHc_RecQ"/>
    <property type="match status" value="1"/>
</dbReference>
<dbReference type="GO" id="GO:0009378">
    <property type="term" value="F:four-way junction helicase activity"/>
    <property type="evidence" value="ECO:0007669"/>
    <property type="project" value="TreeGrafter"/>
</dbReference>
<dbReference type="SMART" id="SM00490">
    <property type="entry name" value="HELICc"/>
    <property type="match status" value="1"/>
</dbReference>
<dbReference type="NCBIfam" id="TIGR00614">
    <property type="entry name" value="recQ_fam"/>
    <property type="match status" value="1"/>
</dbReference>
<gene>
    <name evidence="9" type="ORF">A11Q_806</name>
</gene>
<evidence type="ECO:0000256" key="3">
    <source>
        <dbReference type="ARBA" id="ARBA00022806"/>
    </source>
</evidence>
<dbReference type="Pfam" id="PF00270">
    <property type="entry name" value="DEAD"/>
    <property type="match status" value="1"/>
</dbReference>
<dbReference type="SMART" id="SM00487">
    <property type="entry name" value="DEXDc"/>
    <property type="match status" value="1"/>
</dbReference>
<dbReference type="GO" id="GO:0006310">
    <property type="term" value="P:DNA recombination"/>
    <property type="evidence" value="ECO:0007669"/>
    <property type="project" value="InterPro"/>
</dbReference>
<evidence type="ECO:0000256" key="1">
    <source>
        <dbReference type="ARBA" id="ARBA00022741"/>
    </source>
</evidence>
<dbReference type="InterPro" id="IPR004589">
    <property type="entry name" value="DNA_helicase_ATP-dep_RecQ"/>
</dbReference>
<protein>
    <recommendedName>
        <fullName evidence="5">ATP-dependent DNA helicase RecQ</fullName>
    </recommendedName>
    <alternativeName>
        <fullName evidence="6">DNA 3'-5' helicase RecQ</fullName>
    </alternativeName>
</protein>
<keyword evidence="2" id="KW-0378">Hydrolase</keyword>
<evidence type="ECO:0000259" key="8">
    <source>
        <dbReference type="PROSITE" id="PS51194"/>
    </source>
</evidence>
<dbReference type="GO" id="GO:0005694">
    <property type="term" value="C:chromosome"/>
    <property type="evidence" value="ECO:0007669"/>
    <property type="project" value="TreeGrafter"/>
</dbReference>
<dbReference type="PANTHER" id="PTHR13710">
    <property type="entry name" value="DNA HELICASE RECQ FAMILY MEMBER"/>
    <property type="match status" value="1"/>
</dbReference>
<dbReference type="Proteomes" id="UP000012040">
    <property type="component" value="Chromosome"/>
</dbReference>
<name>M4VPH7_9BACT</name>
<dbReference type="STRING" id="1184267.A11Q_806"/>
<organism evidence="9 10">
    <name type="scientific">Pseudobdellovibrio exovorus JSS</name>
    <dbReference type="NCBI Taxonomy" id="1184267"/>
    <lineage>
        <taxon>Bacteria</taxon>
        <taxon>Pseudomonadati</taxon>
        <taxon>Bdellovibrionota</taxon>
        <taxon>Bdellovibrionia</taxon>
        <taxon>Bdellovibrionales</taxon>
        <taxon>Pseudobdellovibrionaceae</taxon>
        <taxon>Pseudobdellovibrio</taxon>
    </lineage>
</organism>
<dbReference type="InterPro" id="IPR027417">
    <property type="entry name" value="P-loop_NTPase"/>
</dbReference>
<evidence type="ECO:0000256" key="6">
    <source>
        <dbReference type="ARBA" id="ARBA00044550"/>
    </source>
</evidence>
<dbReference type="Gene3D" id="1.10.10.10">
    <property type="entry name" value="Winged helix-like DNA-binding domain superfamily/Winged helix DNA-binding domain"/>
    <property type="match status" value="1"/>
</dbReference>
<dbReference type="PANTHER" id="PTHR13710:SF150">
    <property type="entry name" value="ATP-DEPENDENT DNA HELICASE RECQ"/>
    <property type="match status" value="1"/>
</dbReference>
<evidence type="ECO:0000313" key="10">
    <source>
        <dbReference type="Proteomes" id="UP000012040"/>
    </source>
</evidence>
<evidence type="ECO:0000259" key="7">
    <source>
        <dbReference type="PROSITE" id="PS51192"/>
    </source>
</evidence>
<dbReference type="HOGENOM" id="CLU_001103_9_7_7"/>
<dbReference type="GO" id="GO:0006281">
    <property type="term" value="P:DNA repair"/>
    <property type="evidence" value="ECO:0007669"/>
    <property type="project" value="TreeGrafter"/>
</dbReference>
<dbReference type="Pfam" id="PF16124">
    <property type="entry name" value="RecQ_Zn_bind"/>
    <property type="match status" value="1"/>
</dbReference>
<dbReference type="PROSITE" id="PS51194">
    <property type="entry name" value="HELICASE_CTER"/>
    <property type="match status" value="1"/>
</dbReference>
<proteinExistence type="predicted"/>
<dbReference type="GO" id="GO:0043138">
    <property type="term" value="F:3'-5' DNA helicase activity"/>
    <property type="evidence" value="ECO:0007669"/>
    <property type="project" value="TreeGrafter"/>
</dbReference>
<dbReference type="PROSITE" id="PS51192">
    <property type="entry name" value="HELICASE_ATP_BIND_1"/>
    <property type="match status" value="1"/>
</dbReference>
<keyword evidence="3 9" id="KW-0347">Helicase</keyword>
<dbReference type="SUPFAM" id="SSF52540">
    <property type="entry name" value="P-loop containing nucleoside triphosphate hydrolases"/>
    <property type="match status" value="1"/>
</dbReference>
<dbReference type="InterPro" id="IPR032284">
    <property type="entry name" value="RecQ_Zn-bd"/>
</dbReference>
<dbReference type="FunFam" id="3.40.50.300:FF:001389">
    <property type="entry name" value="ATP-dependent DNA helicase RecQ"/>
    <property type="match status" value="1"/>
</dbReference>
<evidence type="ECO:0000256" key="4">
    <source>
        <dbReference type="ARBA" id="ARBA00022840"/>
    </source>
</evidence>
<reference evidence="9 10" key="1">
    <citation type="journal article" date="2013" name="ISME J.">
        <title>By their genes ye shall know them: genomic signatures of predatory bacteria.</title>
        <authorList>
            <person name="Pasternak Z."/>
            <person name="Pietrokovski S."/>
            <person name="Rotem O."/>
            <person name="Gophna U."/>
            <person name="Lurie-Weinberger M.N."/>
            <person name="Jurkevitch E."/>
        </authorList>
    </citation>
    <scope>NUCLEOTIDE SEQUENCE [LARGE SCALE GENOMIC DNA]</scope>
    <source>
        <strain evidence="9 10">JSS</strain>
    </source>
</reference>
<keyword evidence="4" id="KW-0067">ATP-binding</keyword>
<evidence type="ECO:0000313" key="9">
    <source>
        <dbReference type="EMBL" id="AGH95024.1"/>
    </source>
</evidence>
<dbReference type="GO" id="GO:0005524">
    <property type="term" value="F:ATP binding"/>
    <property type="evidence" value="ECO:0007669"/>
    <property type="project" value="UniProtKB-KW"/>
</dbReference>
<dbReference type="RefSeq" id="WP_015469514.1">
    <property type="nucleotide sequence ID" value="NC_020813.1"/>
</dbReference>
<dbReference type="InterPro" id="IPR014001">
    <property type="entry name" value="Helicase_ATP-bd"/>
</dbReference>
<dbReference type="PATRIC" id="fig|1184267.3.peg.815"/>
<keyword evidence="1" id="KW-0547">Nucleotide-binding</keyword>
<dbReference type="GO" id="GO:0016787">
    <property type="term" value="F:hydrolase activity"/>
    <property type="evidence" value="ECO:0007669"/>
    <property type="project" value="UniProtKB-KW"/>
</dbReference>
<feature type="domain" description="Helicase ATP-binding" evidence="7">
    <location>
        <begin position="25"/>
        <end position="195"/>
    </location>
</feature>
<dbReference type="eggNOG" id="COG0514">
    <property type="taxonomic scope" value="Bacteria"/>
</dbReference>
<accession>M4VPH7</accession>
<dbReference type="Gene3D" id="3.40.50.300">
    <property type="entry name" value="P-loop containing nucleotide triphosphate hydrolases"/>
    <property type="match status" value="2"/>
</dbReference>
<dbReference type="EMBL" id="CP003537">
    <property type="protein sequence ID" value="AGH95024.1"/>
    <property type="molecule type" value="Genomic_DNA"/>
</dbReference>
<sequence length="485" mass="56118">MLDLQKHLQSHFGYPDFRYPQRQIIEKVLNNKSLFALMPTGAGKSLTYQFTSTLTQKNELVLVVSPLIALMQDQSTKARDFKISSTYINSSLSAEEKQKRMQSIAEGQYQLIFVAPERFQKPEFWECLKSRQIKLFVVDEAHCISLWGHDFRPDYTKLQQYRERLGSPPVLALTATATEDVQQDILKMFLLDKNQDLILGGIERPNLSLNIFECYGEAEKNDQLLELLKSSSDTAENSSGIIYFSLIQTLENCSRFLQSAKIPHLKYHGDLPANIRRRQQEDFLKNKTPLILATPAFGLGVDKPDIRFVIHYEIPSSIEAYFQEVGRAGRDGETASGQFLFSEDDLSIQMQFLNWAYPESEFIAKVYDLISSRPDVVSQQGFDFLREQMVFKNKKDFRVNAAVSILLRWGCLEENDTPFGYQSVREPQKEDFELEDQNTLKKEHQKKLLALLRFIQNDKVCRLKQIYQYFSHQIEEDCGICDVCR</sequence>
<dbReference type="GO" id="GO:0003676">
    <property type="term" value="F:nucleic acid binding"/>
    <property type="evidence" value="ECO:0007669"/>
    <property type="project" value="InterPro"/>
</dbReference>